<dbReference type="AlphaFoldDB" id="A0A087C4R1"/>
<dbReference type="EMBL" id="JGZE01000004">
    <property type="protein sequence ID" value="KFI78261.1"/>
    <property type="molecule type" value="Genomic_DNA"/>
</dbReference>
<dbReference type="STRING" id="1437603.GCA_000771525_01468"/>
<sequence>MALPKTRTSRANTHAGRSQWKAQAVDLATVTTPEGETVRVPQQLAQAVRKGYVKL</sequence>
<comment type="similarity">
    <text evidence="1">Belongs to the bacterial ribosomal protein bL32 family.</text>
</comment>
<reference evidence="6 7" key="1">
    <citation type="submission" date="2014-03" db="EMBL/GenBank/DDBJ databases">
        <title>Genomics of Bifidobacteria.</title>
        <authorList>
            <person name="Ventura M."/>
            <person name="Milani C."/>
            <person name="Lugli G.A."/>
        </authorList>
    </citation>
    <scope>NUCLEOTIDE SEQUENCE [LARGE SCALE GENOMIC DNA]</scope>
    <source>
        <strain evidence="6 7">DSM 21395</strain>
    </source>
</reference>
<keyword evidence="2 6" id="KW-0689">Ribosomal protein</keyword>
<comment type="caution">
    <text evidence="6">The sequence shown here is derived from an EMBL/GenBank/DDBJ whole genome shotgun (WGS) entry which is preliminary data.</text>
</comment>
<name>A0A087C4R1_9BIFI</name>
<evidence type="ECO:0000256" key="5">
    <source>
        <dbReference type="SAM" id="MobiDB-lite"/>
    </source>
</evidence>
<gene>
    <name evidence="6" type="ORF">BMON_1525</name>
</gene>
<dbReference type="OrthoDB" id="9807363at2"/>
<evidence type="ECO:0000256" key="3">
    <source>
        <dbReference type="ARBA" id="ARBA00023274"/>
    </source>
</evidence>
<keyword evidence="7" id="KW-1185">Reference proteome</keyword>
<dbReference type="GO" id="GO:0006412">
    <property type="term" value="P:translation"/>
    <property type="evidence" value="ECO:0007669"/>
    <property type="project" value="InterPro"/>
</dbReference>
<protein>
    <recommendedName>
        <fullName evidence="4">Large ribosomal subunit protein bL32</fullName>
    </recommendedName>
</protein>
<dbReference type="InterPro" id="IPR002677">
    <property type="entry name" value="Ribosomal_bL32"/>
</dbReference>
<accession>A0A087C4R1</accession>
<dbReference type="Pfam" id="PF01783">
    <property type="entry name" value="Ribosomal_L32p"/>
    <property type="match status" value="1"/>
</dbReference>
<feature type="region of interest" description="Disordered" evidence="5">
    <location>
        <begin position="1"/>
        <end position="20"/>
    </location>
</feature>
<evidence type="ECO:0000256" key="2">
    <source>
        <dbReference type="ARBA" id="ARBA00022980"/>
    </source>
</evidence>
<dbReference type="Proteomes" id="UP000029082">
    <property type="component" value="Unassembled WGS sequence"/>
</dbReference>
<dbReference type="GO" id="GO:0015934">
    <property type="term" value="C:large ribosomal subunit"/>
    <property type="evidence" value="ECO:0007669"/>
    <property type="project" value="InterPro"/>
</dbReference>
<dbReference type="RefSeq" id="WP_033512526.1">
    <property type="nucleotide sequence ID" value="NZ_JDUO01000005.1"/>
</dbReference>
<evidence type="ECO:0000313" key="7">
    <source>
        <dbReference type="Proteomes" id="UP000029082"/>
    </source>
</evidence>
<dbReference type="GO" id="GO:0003735">
    <property type="term" value="F:structural constituent of ribosome"/>
    <property type="evidence" value="ECO:0007669"/>
    <property type="project" value="InterPro"/>
</dbReference>
<dbReference type="GeneID" id="93094510"/>
<evidence type="ECO:0000313" key="6">
    <source>
        <dbReference type="EMBL" id="KFI78261.1"/>
    </source>
</evidence>
<keyword evidence="3" id="KW-0687">Ribonucleoprotein</keyword>
<evidence type="ECO:0000256" key="4">
    <source>
        <dbReference type="ARBA" id="ARBA00035178"/>
    </source>
</evidence>
<dbReference type="eggNOG" id="ENOG5031Y86">
    <property type="taxonomic scope" value="Bacteria"/>
</dbReference>
<organism evidence="6 7">
    <name type="scientific">Bifidobacterium mongoliense DSM 21395</name>
    <dbReference type="NCBI Taxonomy" id="1437603"/>
    <lineage>
        <taxon>Bacteria</taxon>
        <taxon>Bacillati</taxon>
        <taxon>Actinomycetota</taxon>
        <taxon>Actinomycetes</taxon>
        <taxon>Bifidobacteriales</taxon>
        <taxon>Bifidobacteriaceae</taxon>
        <taxon>Bifidobacterium</taxon>
    </lineage>
</organism>
<evidence type="ECO:0000256" key="1">
    <source>
        <dbReference type="ARBA" id="ARBA00008560"/>
    </source>
</evidence>
<proteinExistence type="inferred from homology"/>